<keyword evidence="4 5" id="KW-0067">ATP-binding</keyword>
<feature type="transmembrane region" description="Helical" evidence="7">
    <location>
        <begin position="187"/>
        <end position="209"/>
    </location>
</feature>
<dbReference type="InterPro" id="IPR008271">
    <property type="entry name" value="Ser/Thr_kinase_AS"/>
</dbReference>
<dbReference type="EMBL" id="JAJKFW010000022">
    <property type="protein sequence ID" value="MCC9642618.1"/>
    <property type="molecule type" value="Genomic_DNA"/>
</dbReference>
<proteinExistence type="predicted"/>
<dbReference type="CDD" id="cd14014">
    <property type="entry name" value="STKc_PknB_like"/>
    <property type="match status" value="1"/>
</dbReference>
<evidence type="ECO:0000256" key="3">
    <source>
        <dbReference type="ARBA" id="ARBA00022777"/>
    </source>
</evidence>
<dbReference type="PROSITE" id="PS00107">
    <property type="entry name" value="PROTEIN_KINASE_ATP"/>
    <property type="match status" value="1"/>
</dbReference>
<dbReference type="RefSeq" id="WP_230273481.1">
    <property type="nucleotide sequence ID" value="NZ_JAJKFW010000022.1"/>
</dbReference>
<keyword evidence="7" id="KW-1133">Transmembrane helix</keyword>
<dbReference type="SMART" id="SM00220">
    <property type="entry name" value="S_TKc"/>
    <property type="match status" value="1"/>
</dbReference>
<feature type="compositionally biased region" description="Polar residues" evidence="6">
    <location>
        <begin position="139"/>
        <end position="152"/>
    </location>
</feature>
<dbReference type="GO" id="GO:0004674">
    <property type="term" value="F:protein serine/threonine kinase activity"/>
    <property type="evidence" value="ECO:0007669"/>
    <property type="project" value="UniProtKB-KW"/>
</dbReference>
<feature type="region of interest" description="Disordered" evidence="6">
    <location>
        <begin position="104"/>
        <end position="177"/>
    </location>
</feature>
<comment type="caution">
    <text evidence="9">The sequence shown here is derived from an EMBL/GenBank/DDBJ whole genome shotgun (WGS) entry which is preliminary data.</text>
</comment>
<dbReference type="Gene3D" id="1.10.510.10">
    <property type="entry name" value="Transferase(Phosphotransferase) domain 1"/>
    <property type="match status" value="1"/>
</dbReference>
<keyword evidence="7" id="KW-0812">Transmembrane</keyword>
<feature type="compositionally biased region" description="Basic and acidic residues" evidence="6">
    <location>
        <begin position="50"/>
        <end position="61"/>
    </location>
</feature>
<organism evidence="9 10">
    <name type="scientific">Rhodopirellula halodulae</name>
    <dbReference type="NCBI Taxonomy" id="2894198"/>
    <lineage>
        <taxon>Bacteria</taxon>
        <taxon>Pseudomonadati</taxon>
        <taxon>Planctomycetota</taxon>
        <taxon>Planctomycetia</taxon>
        <taxon>Pirellulales</taxon>
        <taxon>Pirellulaceae</taxon>
        <taxon>Rhodopirellula</taxon>
    </lineage>
</organism>
<evidence type="ECO:0000256" key="6">
    <source>
        <dbReference type="SAM" id="MobiDB-lite"/>
    </source>
</evidence>
<dbReference type="PROSITE" id="PS00108">
    <property type="entry name" value="PROTEIN_KINASE_ST"/>
    <property type="match status" value="1"/>
</dbReference>
<keyword evidence="1" id="KW-0808">Transferase</keyword>
<feature type="compositionally biased region" description="Polar residues" evidence="6">
    <location>
        <begin position="120"/>
        <end position="132"/>
    </location>
</feature>
<dbReference type="InterPro" id="IPR017441">
    <property type="entry name" value="Protein_kinase_ATP_BS"/>
</dbReference>
<dbReference type="InterPro" id="IPR000719">
    <property type="entry name" value="Prot_kinase_dom"/>
</dbReference>
<sequence length="899" mass="100178">MMDADRYQRVRDLFWEAEEIDSDAREDFIRSQAGGDEELVREVLSLLAEHNPEAAHEEGKAARRRATGFGNLPSSTTTSDRVPENLPQPDPENALLAERISQLTATGTKKSSASDASSSNTPKPSSEASPSSQRRETSPKSTGQNTVHSAQRTHAMPRHPEDQRREQQRARRKTLTSFGPIDRAKQFGWLVWILTAALLVGIWSMALWVDRKNREQNAATSKRSLSLTLRVATLKMERLLRRDKDFTKELAGHREIREMFGALSTDEDSSSANLPETIQQALKEVTPADDDIDSRDMPRFETPDVLFFSRDLQPIAKFDSQVESSNVLENQPFRLPPEGAANLARALSGQSVLHAPSPLSDLVGTEIASKLSHDHTNSLAWIIPVRGYDAESPAQQSSSSGEVLGVAVAVTSNTSRLLNLMLASISNNNQADAYLVDRDGYMLSHSVNLNSNIGTTQTTLRVSEIPTPAEAEQRMRRLAQRAEQLAETDDASARQANARQASSETVYPLTFAAASIAQSADSQYRDQPYRTYTGQLCRGAWQWLPEFGMGMIVESPANLGQTLFASAWPWAAVLSLFSIAPIVIAKRLCKRSQPSTTKQPLGRYQIHEELGAGGMGVVYRASHMELGREIALKVLRVDRQDDDDHKRFDREARLAASLSSPHSVTIYDYGRNERDEAFCVMQLLEGLTLSEVVARSNHQNPGRAIWIMRQVCQAVLEAHSKGLMHRDLKPQNIMLNFDAIVGDWAVVFDFGLAKPLEPNQGVFQTAETVWAGTPMYMAPERFRAPSVMDPRSDVYSLGCVLYFLLSGRPPFAECDPESMFALILTQKPLEIATHRGEAIDPELDAMVQACMAKDKHDRVGSIADLIRRLDALAPRYPWTLEDARRWWQRHADEELAKKL</sequence>
<evidence type="ECO:0000256" key="7">
    <source>
        <dbReference type="SAM" id="Phobius"/>
    </source>
</evidence>
<accession>A0ABS8NGD2</accession>
<feature type="domain" description="Protein kinase" evidence="8">
    <location>
        <begin position="604"/>
        <end position="879"/>
    </location>
</feature>
<evidence type="ECO:0000256" key="4">
    <source>
        <dbReference type="ARBA" id="ARBA00022840"/>
    </source>
</evidence>
<protein>
    <submittedName>
        <fullName evidence="9">Serine/threonine protein kinase</fullName>
    </submittedName>
</protein>
<evidence type="ECO:0000256" key="1">
    <source>
        <dbReference type="ARBA" id="ARBA00022679"/>
    </source>
</evidence>
<dbReference type="InterPro" id="IPR011009">
    <property type="entry name" value="Kinase-like_dom_sf"/>
</dbReference>
<dbReference type="PANTHER" id="PTHR43289:SF6">
    <property type="entry name" value="SERINE_THREONINE-PROTEIN KINASE NEKL-3"/>
    <property type="match status" value="1"/>
</dbReference>
<keyword evidence="2 5" id="KW-0547">Nucleotide-binding</keyword>
<evidence type="ECO:0000259" key="8">
    <source>
        <dbReference type="PROSITE" id="PS50011"/>
    </source>
</evidence>
<keyword evidence="9" id="KW-0723">Serine/threonine-protein kinase</keyword>
<gene>
    <name evidence="9" type="ORF">LOC71_10055</name>
</gene>
<keyword evidence="3 9" id="KW-0418">Kinase</keyword>
<evidence type="ECO:0000313" key="10">
    <source>
        <dbReference type="Proteomes" id="UP001430306"/>
    </source>
</evidence>
<evidence type="ECO:0000313" key="9">
    <source>
        <dbReference type="EMBL" id="MCC9642618.1"/>
    </source>
</evidence>
<dbReference type="Pfam" id="PF00069">
    <property type="entry name" value="Pkinase"/>
    <property type="match status" value="1"/>
</dbReference>
<dbReference type="Proteomes" id="UP001430306">
    <property type="component" value="Unassembled WGS sequence"/>
</dbReference>
<evidence type="ECO:0000256" key="2">
    <source>
        <dbReference type="ARBA" id="ARBA00022741"/>
    </source>
</evidence>
<dbReference type="PANTHER" id="PTHR43289">
    <property type="entry name" value="MITOGEN-ACTIVATED PROTEIN KINASE KINASE KINASE 20-RELATED"/>
    <property type="match status" value="1"/>
</dbReference>
<dbReference type="Gene3D" id="3.30.200.20">
    <property type="entry name" value="Phosphorylase Kinase, domain 1"/>
    <property type="match status" value="1"/>
</dbReference>
<feature type="compositionally biased region" description="Basic and acidic residues" evidence="6">
    <location>
        <begin position="158"/>
        <end position="169"/>
    </location>
</feature>
<dbReference type="SUPFAM" id="SSF56112">
    <property type="entry name" value="Protein kinase-like (PK-like)"/>
    <property type="match status" value="1"/>
</dbReference>
<evidence type="ECO:0000256" key="5">
    <source>
        <dbReference type="PROSITE-ProRule" id="PRU10141"/>
    </source>
</evidence>
<reference evidence="9" key="1">
    <citation type="submission" date="2021-11" db="EMBL/GenBank/DDBJ databases">
        <title>Genome sequence.</title>
        <authorList>
            <person name="Sun Q."/>
        </authorList>
    </citation>
    <scope>NUCLEOTIDE SEQUENCE</scope>
    <source>
        <strain evidence="9">JC740</strain>
    </source>
</reference>
<name>A0ABS8NGD2_9BACT</name>
<keyword evidence="10" id="KW-1185">Reference proteome</keyword>
<dbReference type="PROSITE" id="PS50011">
    <property type="entry name" value="PROTEIN_KINASE_DOM"/>
    <property type="match status" value="1"/>
</dbReference>
<feature type="region of interest" description="Disordered" evidence="6">
    <location>
        <begin position="50"/>
        <end position="91"/>
    </location>
</feature>
<keyword evidence="7" id="KW-0472">Membrane</keyword>
<feature type="binding site" evidence="5">
    <location>
        <position position="633"/>
    </location>
    <ligand>
        <name>ATP</name>
        <dbReference type="ChEBI" id="CHEBI:30616"/>
    </ligand>
</feature>